<keyword evidence="7" id="KW-0624">Polysaccharide degradation</keyword>
<dbReference type="InParanoid" id="A0A1V8SSY3"/>
<evidence type="ECO:0000256" key="1">
    <source>
        <dbReference type="ARBA" id="ARBA00001863"/>
    </source>
</evidence>
<feature type="chain" id="PRO_5012258028" description="glucan 1,4-alpha-glucosidase" evidence="10">
    <location>
        <begin position="20"/>
        <end position="652"/>
    </location>
</feature>
<evidence type="ECO:0000256" key="8">
    <source>
        <dbReference type="ARBA" id="ARBA00033442"/>
    </source>
</evidence>
<dbReference type="InterPro" id="IPR012341">
    <property type="entry name" value="6hp_glycosidase-like_sf"/>
</dbReference>
<comment type="similarity">
    <text evidence="2">Belongs to the glycosyl hydrolase 15 family.</text>
</comment>
<keyword evidence="13" id="KW-1185">Reference proteome</keyword>
<dbReference type="SUPFAM" id="SSF48208">
    <property type="entry name" value="Six-hairpin glycosidases"/>
    <property type="match status" value="1"/>
</dbReference>
<dbReference type="Proteomes" id="UP000192596">
    <property type="component" value="Unassembled WGS sequence"/>
</dbReference>
<comment type="catalytic activity">
    <reaction evidence="1">
        <text>Hydrolysis of terminal (1-&gt;4)-linked alpha-D-glucose residues successively from non-reducing ends of the chains with release of beta-D-glucose.</text>
        <dbReference type="EC" id="3.2.1.3"/>
    </reaction>
</comment>
<dbReference type="GO" id="GO:0000272">
    <property type="term" value="P:polysaccharide catabolic process"/>
    <property type="evidence" value="ECO:0007669"/>
    <property type="project" value="UniProtKB-KW"/>
</dbReference>
<name>A0A1V8SSY3_9PEZI</name>
<accession>A0A1V8SSY3</accession>
<evidence type="ECO:0000256" key="2">
    <source>
        <dbReference type="ARBA" id="ARBA00006188"/>
    </source>
</evidence>
<evidence type="ECO:0000256" key="4">
    <source>
        <dbReference type="ARBA" id="ARBA00022801"/>
    </source>
</evidence>
<dbReference type="InterPro" id="IPR008928">
    <property type="entry name" value="6-hairpin_glycosidase_sf"/>
</dbReference>
<keyword evidence="4" id="KW-0378">Hydrolase</keyword>
<dbReference type="Pfam" id="PF00723">
    <property type="entry name" value="Glyco_hydro_15"/>
    <property type="match status" value="1"/>
</dbReference>
<dbReference type="PANTHER" id="PTHR31616">
    <property type="entry name" value="TREHALASE"/>
    <property type="match status" value="1"/>
</dbReference>
<evidence type="ECO:0000256" key="10">
    <source>
        <dbReference type="SAM" id="SignalP"/>
    </source>
</evidence>
<dbReference type="InterPro" id="IPR011613">
    <property type="entry name" value="GH15-like"/>
</dbReference>
<evidence type="ECO:0000256" key="9">
    <source>
        <dbReference type="ARBA" id="ARBA00033473"/>
    </source>
</evidence>
<evidence type="ECO:0000313" key="12">
    <source>
        <dbReference type="EMBL" id="OQO02170.1"/>
    </source>
</evidence>
<dbReference type="GO" id="GO:0004339">
    <property type="term" value="F:glucan 1,4-alpha-glucosidase activity"/>
    <property type="evidence" value="ECO:0007669"/>
    <property type="project" value="UniProtKB-EC"/>
</dbReference>
<dbReference type="AlphaFoldDB" id="A0A1V8SSY3"/>
<evidence type="ECO:0000256" key="5">
    <source>
        <dbReference type="ARBA" id="ARBA00023277"/>
    </source>
</evidence>
<keyword evidence="5" id="KW-0119">Carbohydrate metabolism</keyword>
<feature type="domain" description="GH15-like" evidence="11">
    <location>
        <begin position="187"/>
        <end position="627"/>
    </location>
</feature>
<dbReference type="EMBL" id="NAJO01000028">
    <property type="protein sequence ID" value="OQO02170.1"/>
    <property type="molecule type" value="Genomic_DNA"/>
</dbReference>
<dbReference type="GO" id="GO:0000324">
    <property type="term" value="C:fungal-type vacuole"/>
    <property type="evidence" value="ECO:0007669"/>
    <property type="project" value="TreeGrafter"/>
</dbReference>
<dbReference type="Gene3D" id="1.50.10.10">
    <property type="match status" value="1"/>
</dbReference>
<evidence type="ECO:0000313" key="13">
    <source>
        <dbReference type="Proteomes" id="UP000192596"/>
    </source>
</evidence>
<dbReference type="EC" id="3.2.1.3" evidence="3"/>
<dbReference type="FunCoup" id="A0A1V8SSY3">
    <property type="interactions" value="103"/>
</dbReference>
<feature type="signal peptide" evidence="10">
    <location>
        <begin position="1"/>
        <end position="19"/>
    </location>
</feature>
<dbReference type="InterPro" id="IPR038175">
    <property type="entry name" value="CBM21_dom_sf"/>
</dbReference>
<dbReference type="PANTHER" id="PTHR31616:SF9">
    <property type="entry name" value="GLUCOAMYLASE, INTRACELLULAR SPORULATION-SPECIFIC"/>
    <property type="match status" value="1"/>
</dbReference>
<dbReference type="STRING" id="1507870.A0A1V8SSY3"/>
<keyword evidence="10" id="KW-0732">Signal</keyword>
<evidence type="ECO:0000256" key="6">
    <source>
        <dbReference type="ARBA" id="ARBA00023295"/>
    </source>
</evidence>
<evidence type="ECO:0000256" key="7">
    <source>
        <dbReference type="ARBA" id="ARBA00023326"/>
    </source>
</evidence>
<reference evidence="13" key="1">
    <citation type="submission" date="2017-03" db="EMBL/GenBank/DDBJ databases">
        <title>Genomes of endolithic fungi from Antarctica.</title>
        <authorList>
            <person name="Coleine C."/>
            <person name="Masonjones S."/>
            <person name="Stajich J.E."/>
        </authorList>
    </citation>
    <scope>NUCLEOTIDE SEQUENCE [LARGE SCALE GENOMIC DNA]</scope>
    <source>
        <strain evidence="13">CCFEE 5527</strain>
    </source>
</reference>
<gene>
    <name evidence="12" type="ORF">B0A48_11722</name>
</gene>
<protein>
    <recommendedName>
        <fullName evidence="3">glucan 1,4-alpha-glucosidase</fullName>
        <ecNumber evidence="3">3.2.1.3</ecNumber>
    </recommendedName>
    <alternativeName>
        <fullName evidence="9">1,4-alpha-D-glucan glucohydrolase</fullName>
    </alternativeName>
    <alternativeName>
        <fullName evidence="8">Glucan 1,4-alpha-glucosidase</fullName>
    </alternativeName>
</protein>
<organism evidence="12 13">
    <name type="scientific">Cryoendolithus antarcticus</name>
    <dbReference type="NCBI Taxonomy" id="1507870"/>
    <lineage>
        <taxon>Eukaryota</taxon>
        <taxon>Fungi</taxon>
        <taxon>Dikarya</taxon>
        <taxon>Ascomycota</taxon>
        <taxon>Pezizomycotina</taxon>
        <taxon>Dothideomycetes</taxon>
        <taxon>Dothideomycetidae</taxon>
        <taxon>Cladosporiales</taxon>
        <taxon>Cladosporiaceae</taxon>
        <taxon>Cryoendolithus</taxon>
    </lineage>
</organism>
<comment type="caution">
    <text evidence="12">The sequence shown here is derived from an EMBL/GenBank/DDBJ whole genome shotgun (WGS) entry which is preliminary data.</text>
</comment>
<sequence>METTMRNLLALGLAATVYAQTCQVTTVATTPPATGTGVELSSYSYCGGSLNVSVFIENVNYNKVVSLYYTNAQNQSTPLSVISLGYQNSIADTNYETWGANTPVYIDGVTELLNLTYQAVDIGKTYTQILDLAVTASGAPAPTLPSPPKPYATPNDFQNTITKWLAVEDGSESEIAFTRMFLNIQPAIPGAVNGTVVAARSGPSYDQKDPDYEYDWVRDSSLTMEVVNTLYAAASKKQKSAYESILFNYAAARAFEQTELGLQTGLGEPKFYMNNTIFLVEYSADSPPHIGPWGRPQNDGPATAAITLIEFANAYLANGGSLATVKSKIYDSTAHPEAAPVQKDLLFVASNWTSSSFDLWEEESSDHFYTRMVQRRALLQGAAFATKMGDSATSTTLSSAATALTATLSQFWDPNRQTLLYEYGPVLRDKSSYLDIAVILGVIHGYNNDGVYGYTNDQVLSSALRISTSFISVYPIAARHKDASGHTLAPPIGRYPEDVYNGVGTATNGGNPWYLATAAMAQFMYSASSSYTSAASLVVTATSKPFFDYYAPNAKVVAGQTYSKKVNSKAFKEIISALNGWGDAYMQTIRYYTPANGHLSEEIDRNTGVAVGAADLTWSYASLLTASFARAEAKGDNQYVRKLANVGVMPNT</sequence>
<keyword evidence="6" id="KW-0326">Glycosidase</keyword>
<dbReference type="OrthoDB" id="6123450at2759"/>
<dbReference type="PRINTS" id="PR00736">
    <property type="entry name" value="GLHYDRLASE15"/>
</dbReference>
<dbReference type="InterPro" id="IPR000165">
    <property type="entry name" value="Glucoamylase"/>
</dbReference>
<evidence type="ECO:0000256" key="3">
    <source>
        <dbReference type="ARBA" id="ARBA00012593"/>
    </source>
</evidence>
<proteinExistence type="inferred from homology"/>
<dbReference type="Gene3D" id="2.60.40.2440">
    <property type="entry name" value="Carbohydrate binding type-21 domain"/>
    <property type="match status" value="1"/>
</dbReference>
<evidence type="ECO:0000259" key="11">
    <source>
        <dbReference type="Pfam" id="PF00723"/>
    </source>
</evidence>